<dbReference type="RefSeq" id="WP_089376839.1">
    <property type="nucleotide sequence ID" value="NZ_FZNX01000001.1"/>
</dbReference>
<evidence type="ECO:0008006" key="4">
    <source>
        <dbReference type="Google" id="ProtNLM"/>
    </source>
</evidence>
<reference evidence="3" key="1">
    <citation type="submission" date="2017-06" db="EMBL/GenBank/DDBJ databases">
        <authorList>
            <person name="Varghese N."/>
            <person name="Submissions S."/>
        </authorList>
    </citation>
    <scope>NUCLEOTIDE SEQUENCE [LARGE SCALE GENOMIC DNA]</scope>
    <source>
        <strain evidence="3">DSM 27993</strain>
    </source>
</reference>
<dbReference type="EMBL" id="FZNX01000001">
    <property type="protein sequence ID" value="SNR33759.1"/>
    <property type="molecule type" value="Genomic_DNA"/>
</dbReference>
<dbReference type="Proteomes" id="UP000198412">
    <property type="component" value="Unassembled WGS sequence"/>
</dbReference>
<protein>
    <recommendedName>
        <fullName evidence="4">Cell division protein ZapB</fullName>
    </recommendedName>
</protein>
<accession>A0A238VJT7</accession>
<keyword evidence="3" id="KW-1185">Reference proteome</keyword>
<dbReference type="AlphaFoldDB" id="A0A238VJT7"/>
<proteinExistence type="predicted"/>
<sequence length="96" mass="11336">MSSIVKVVDLFENKLKTLLENYNFLKEENEILYNKIAVLENQIAEEKEFKNVIEKKYQSLKIAKTIEGSKEDRRETKLKINTLIREIDNCITQLSE</sequence>
<feature type="coiled-coil region" evidence="1">
    <location>
        <begin position="8"/>
        <end position="42"/>
    </location>
</feature>
<name>A0A238VJT7_9FLAO</name>
<organism evidence="2 3">
    <name type="scientific">Lutibacter flavus</name>
    <dbReference type="NCBI Taxonomy" id="691689"/>
    <lineage>
        <taxon>Bacteria</taxon>
        <taxon>Pseudomonadati</taxon>
        <taxon>Bacteroidota</taxon>
        <taxon>Flavobacteriia</taxon>
        <taxon>Flavobacteriales</taxon>
        <taxon>Flavobacteriaceae</taxon>
        <taxon>Lutibacter</taxon>
    </lineage>
</organism>
<evidence type="ECO:0000313" key="2">
    <source>
        <dbReference type="EMBL" id="SNR33759.1"/>
    </source>
</evidence>
<evidence type="ECO:0000313" key="3">
    <source>
        <dbReference type="Proteomes" id="UP000198412"/>
    </source>
</evidence>
<gene>
    <name evidence="2" type="ORF">SAMN04488111_0501</name>
</gene>
<dbReference type="OrthoDB" id="1467932at2"/>
<evidence type="ECO:0000256" key="1">
    <source>
        <dbReference type="SAM" id="Coils"/>
    </source>
</evidence>
<keyword evidence="1" id="KW-0175">Coiled coil</keyword>